<feature type="region of interest" description="Disordered" evidence="7">
    <location>
        <begin position="645"/>
        <end position="689"/>
    </location>
</feature>
<dbReference type="PROSITE" id="PS50893">
    <property type="entry name" value="ABC_TRANSPORTER_2"/>
    <property type="match status" value="1"/>
</dbReference>
<keyword evidence="4" id="KW-0067">ATP-binding</keyword>
<feature type="transmembrane region" description="Helical" evidence="8">
    <location>
        <begin position="214"/>
        <end position="232"/>
    </location>
</feature>
<dbReference type="InterPro" id="IPR036640">
    <property type="entry name" value="ABC1_TM_sf"/>
</dbReference>
<evidence type="ECO:0000256" key="8">
    <source>
        <dbReference type="SAM" id="Phobius"/>
    </source>
</evidence>
<organism evidence="11 12">
    <name type="scientific">Promicromonospora kroppenstedtii</name>
    <dbReference type="NCBI Taxonomy" id="440482"/>
    <lineage>
        <taxon>Bacteria</taxon>
        <taxon>Bacillati</taxon>
        <taxon>Actinomycetota</taxon>
        <taxon>Actinomycetes</taxon>
        <taxon>Micrococcales</taxon>
        <taxon>Promicromonosporaceae</taxon>
        <taxon>Promicromonospora</taxon>
    </lineage>
</organism>
<dbReference type="InterPro" id="IPR003593">
    <property type="entry name" value="AAA+_ATPase"/>
</dbReference>
<dbReference type="Proteomes" id="UP001611580">
    <property type="component" value="Unassembled WGS sequence"/>
</dbReference>
<evidence type="ECO:0000256" key="2">
    <source>
        <dbReference type="ARBA" id="ARBA00022692"/>
    </source>
</evidence>
<dbReference type="Gene3D" id="3.40.50.300">
    <property type="entry name" value="P-loop containing nucleotide triphosphate hydrolases"/>
    <property type="match status" value="1"/>
</dbReference>
<feature type="compositionally biased region" description="Low complexity" evidence="7">
    <location>
        <begin position="645"/>
        <end position="657"/>
    </location>
</feature>
<evidence type="ECO:0000256" key="7">
    <source>
        <dbReference type="SAM" id="MobiDB-lite"/>
    </source>
</evidence>
<comment type="caution">
    <text evidence="11">The sequence shown here is derived from an EMBL/GenBank/DDBJ whole genome shotgun (WGS) entry which is preliminary data.</text>
</comment>
<dbReference type="InterPro" id="IPR014216">
    <property type="entry name" value="ABC_transptr_CydD"/>
</dbReference>
<accession>A0ABW7XPQ9</accession>
<comment type="subcellular location">
    <subcellularLocation>
        <location evidence="1">Cell membrane</location>
        <topology evidence="1">Multi-pass membrane protein</topology>
    </subcellularLocation>
</comment>
<keyword evidence="12" id="KW-1185">Reference proteome</keyword>
<name>A0ABW7XPQ9_9MICO</name>
<dbReference type="InterPro" id="IPR039421">
    <property type="entry name" value="Type_1_exporter"/>
</dbReference>
<dbReference type="Pfam" id="PF00664">
    <property type="entry name" value="ABC_membrane"/>
    <property type="match status" value="1"/>
</dbReference>
<evidence type="ECO:0000313" key="12">
    <source>
        <dbReference type="Proteomes" id="UP001611580"/>
    </source>
</evidence>
<protein>
    <submittedName>
        <fullName evidence="11">Thiol reductant ABC exporter subunit CydD</fullName>
    </submittedName>
</protein>
<keyword evidence="3" id="KW-0547">Nucleotide-binding</keyword>
<keyword evidence="5 8" id="KW-1133">Transmembrane helix</keyword>
<dbReference type="Pfam" id="PF00005">
    <property type="entry name" value="ABC_tran"/>
    <property type="match status" value="1"/>
</dbReference>
<feature type="domain" description="ABC transmembrane type-1" evidence="10">
    <location>
        <begin position="20"/>
        <end position="356"/>
    </location>
</feature>
<evidence type="ECO:0000256" key="1">
    <source>
        <dbReference type="ARBA" id="ARBA00004651"/>
    </source>
</evidence>
<evidence type="ECO:0000256" key="3">
    <source>
        <dbReference type="ARBA" id="ARBA00022741"/>
    </source>
</evidence>
<feature type="transmembrane region" description="Helical" evidence="8">
    <location>
        <begin position="293"/>
        <end position="321"/>
    </location>
</feature>
<evidence type="ECO:0000259" key="9">
    <source>
        <dbReference type="PROSITE" id="PS50893"/>
    </source>
</evidence>
<dbReference type="PANTHER" id="PTHR24221">
    <property type="entry name" value="ATP-BINDING CASSETTE SUB-FAMILY B"/>
    <property type="match status" value="1"/>
</dbReference>
<dbReference type="NCBIfam" id="TIGR02857">
    <property type="entry name" value="CydD"/>
    <property type="match status" value="1"/>
</dbReference>
<dbReference type="PANTHER" id="PTHR24221:SF590">
    <property type="entry name" value="COMPONENT LINKED WITH THE ASSEMBLY OF CYTOCHROME' TRANSPORT TRANSMEMBRANE ATP-BINDING PROTEIN ABC TRANSPORTER CYDD-RELATED"/>
    <property type="match status" value="1"/>
</dbReference>
<evidence type="ECO:0000259" key="10">
    <source>
        <dbReference type="PROSITE" id="PS50929"/>
    </source>
</evidence>
<evidence type="ECO:0000256" key="5">
    <source>
        <dbReference type="ARBA" id="ARBA00022989"/>
    </source>
</evidence>
<dbReference type="SUPFAM" id="SSF90123">
    <property type="entry name" value="ABC transporter transmembrane region"/>
    <property type="match status" value="1"/>
</dbReference>
<keyword evidence="6 8" id="KW-0472">Membrane</keyword>
<dbReference type="RefSeq" id="WP_397406824.1">
    <property type="nucleotide sequence ID" value="NZ_JBIRYI010000015.1"/>
</dbReference>
<dbReference type="CDD" id="cd18584">
    <property type="entry name" value="ABC_6TM_AarD_CydD"/>
    <property type="match status" value="1"/>
</dbReference>
<sequence length="689" mass="69259">MKPLDPRLLRHVHAARWYVALTVGLGVAAAALIVAQALLIAALLTPVVRGDGVSAPDLVWPFAGLAVVVVGRAVVAWAQERYALRAAARTIAELRRAVVEAWALRGPRASWPTAAVAEARSVSAAAVSAAADGPSAVAADGGVSSARTTTAPGPASTSGGGSGASPEAEVATLATRGLDALEPYLVRYVPQLVLTALVTPALVCVVLGLDWVSALIAIVTLPLVPMFMVLVGRLTAGMSQRRLATVERLGAQVLDLVAGLPTLRAFGRSFGPGERVRALGDASRRATMGTLRIAFLSSMVLELLTTLSVAIIAVGVGLRLVEGAMELQPALAVLVLAPEIYLPMRRVGAEFHASVDGVAAVDRAFALVSGGAAEVGAGAGGAAGTGGSAGSGGSAGTSVPVRRTLVLDGVSVRAGGRGVIAPAGLSARIPLGSGVPGEGRVVALRGPSGSGKSTAVLTVLGLLEPDAGRVGLLPDGGPDDAPLRGLADAEPGGLDAWWSGLTWVPQRPALPPGRLRDVVLDGAAGADQDRDLAEAARLTGLDAVVGSLPDGWDTRIGLGGVGLSVGQRQRVALTSALLDDAAARPLVILDEPTAHLDARGEQAVLDTVRAWRDAGRTVLVVAHRASLLALADQVIDVRSAADPAAGADAADRAAAPGTDPHGVGTAGPAPEPGPRPAKTSGLANGQEPR</sequence>
<dbReference type="EMBL" id="JBIRYI010000015">
    <property type="protein sequence ID" value="MFI2489524.1"/>
    <property type="molecule type" value="Genomic_DNA"/>
</dbReference>
<evidence type="ECO:0000313" key="11">
    <source>
        <dbReference type="EMBL" id="MFI2489524.1"/>
    </source>
</evidence>
<proteinExistence type="predicted"/>
<dbReference type="InterPro" id="IPR027417">
    <property type="entry name" value="P-loop_NTPase"/>
</dbReference>
<feature type="domain" description="ABC transporter" evidence="9">
    <location>
        <begin position="405"/>
        <end position="664"/>
    </location>
</feature>
<feature type="transmembrane region" description="Helical" evidence="8">
    <location>
        <begin position="21"/>
        <end position="46"/>
    </location>
</feature>
<dbReference type="InterPro" id="IPR011527">
    <property type="entry name" value="ABC1_TM_dom"/>
</dbReference>
<dbReference type="Gene3D" id="1.20.1560.10">
    <property type="entry name" value="ABC transporter type 1, transmembrane domain"/>
    <property type="match status" value="2"/>
</dbReference>
<feature type="transmembrane region" description="Helical" evidence="8">
    <location>
        <begin position="185"/>
        <end position="208"/>
    </location>
</feature>
<dbReference type="PROSITE" id="PS50929">
    <property type="entry name" value="ABC_TM1F"/>
    <property type="match status" value="1"/>
</dbReference>
<keyword evidence="2 8" id="KW-0812">Transmembrane</keyword>
<evidence type="ECO:0000256" key="4">
    <source>
        <dbReference type="ARBA" id="ARBA00022840"/>
    </source>
</evidence>
<dbReference type="InterPro" id="IPR003439">
    <property type="entry name" value="ABC_transporter-like_ATP-bd"/>
</dbReference>
<gene>
    <name evidence="11" type="primary">cydD</name>
    <name evidence="11" type="ORF">ACH47X_21605</name>
</gene>
<feature type="region of interest" description="Disordered" evidence="7">
    <location>
        <begin position="141"/>
        <end position="166"/>
    </location>
</feature>
<feature type="transmembrane region" description="Helical" evidence="8">
    <location>
        <begin position="58"/>
        <end position="78"/>
    </location>
</feature>
<reference evidence="11 12" key="1">
    <citation type="submission" date="2024-10" db="EMBL/GenBank/DDBJ databases">
        <title>The Natural Products Discovery Center: Release of the First 8490 Sequenced Strains for Exploring Actinobacteria Biosynthetic Diversity.</title>
        <authorList>
            <person name="Kalkreuter E."/>
            <person name="Kautsar S.A."/>
            <person name="Yang D."/>
            <person name="Bader C.D."/>
            <person name="Teijaro C.N."/>
            <person name="Fluegel L."/>
            <person name="Davis C.M."/>
            <person name="Simpson J.R."/>
            <person name="Lauterbach L."/>
            <person name="Steele A.D."/>
            <person name="Gui C."/>
            <person name="Meng S."/>
            <person name="Li G."/>
            <person name="Viehrig K."/>
            <person name="Ye F."/>
            <person name="Su P."/>
            <person name="Kiefer A.F."/>
            <person name="Nichols A."/>
            <person name="Cepeda A.J."/>
            <person name="Yan W."/>
            <person name="Fan B."/>
            <person name="Jiang Y."/>
            <person name="Adhikari A."/>
            <person name="Zheng C.-J."/>
            <person name="Schuster L."/>
            <person name="Cowan T.M."/>
            <person name="Smanski M.J."/>
            <person name="Chevrette M.G."/>
            <person name="De Carvalho L.P.S."/>
            <person name="Shen B."/>
        </authorList>
    </citation>
    <scope>NUCLEOTIDE SEQUENCE [LARGE SCALE GENOMIC DNA]</scope>
    <source>
        <strain evidence="11 12">NPDC019481</strain>
    </source>
</reference>
<dbReference type="SUPFAM" id="SSF52540">
    <property type="entry name" value="P-loop containing nucleoside triphosphate hydrolases"/>
    <property type="match status" value="1"/>
</dbReference>
<dbReference type="SMART" id="SM00382">
    <property type="entry name" value="AAA"/>
    <property type="match status" value="1"/>
</dbReference>
<evidence type="ECO:0000256" key="6">
    <source>
        <dbReference type="ARBA" id="ARBA00023136"/>
    </source>
</evidence>
<feature type="compositionally biased region" description="Low complexity" evidence="7">
    <location>
        <begin position="141"/>
        <end position="157"/>
    </location>
</feature>